<evidence type="ECO:0000256" key="6">
    <source>
        <dbReference type="ARBA" id="ARBA00022989"/>
    </source>
</evidence>
<evidence type="ECO:0000256" key="10">
    <source>
        <dbReference type="SAM" id="MobiDB-lite"/>
    </source>
</evidence>
<gene>
    <name evidence="12" type="primary">gal3st3</name>
</gene>
<keyword evidence="11" id="KW-1185">Reference proteome</keyword>
<dbReference type="InterPro" id="IPR027417">
    <property type="entry name" value="P-loop_NTPase"/>
</dbReference>
<dbReference type="AlphaFoldDB" id="A0A6P8GPT4"/>
<dbReference type="Proteomes" id="UP000515152">
    <property type="component" value="Chromosome 18"/>
</dbReference>
<keyword evidence="6" id="KW-1133">Transmembrane helix</keyword>
<keyword evidence="5" id="KW-0735">Signal-anchor</keyword>
<organism evidence="11 12">
    <name type="scientific">Clupea harengus</name>
    <name type="common">Atlantic herring</name>
    <dbReference type="NCBI Taxonomy" id="7950"/>
    <lineage>
        <taxon>Eukaryota</taxon>
        <taxon>Metazoa</taxon>
        <taxon>Chordata</taxon>
        <taxon>Craniata</taxon>
        <taxon>Vertebrata</taxon>
        <taxon>Euteleostomi</taxon>
        <taxon>Actinopterygii</taxon>
        <taxon>Neopterygii</taxon>
        <taxon>Teleostei</taxon>
        <taxon>Clupei</taxon>
        <taxon>Clupeiformes</taxon>
        <taxon>Clupeoidei</taxon>
        <taxon>Clupeidae</taxon>
        <taxon>Clupea</taxon>
    </lineage>
</organism>
<reference evidence="12" key="1">
    <citation type="submission" date="2025-08" db="UniProtKB">
        <authorList>
            <consortium name="RefSeq"/>
        </authorList>
    </citation>
    <scope>IDENTIFICATION</scope>
</reference>
<evidence type="ECO:0000256" key="1">
    <source>
        <dbReference type="ARBA" id="ARBA00004323"/>
    </source>
</evidence>
<evidence type="ECO:0000256" key="9">
    <source>
        <dbReference type="ARBA" id="ARBA00023180"/>
    </source>
</evidence>
<evidence type="ECO:0000256" key="3">
    <source>
        <dbReference type="ARBA" id="ARBA00022679"/>
    </source>
</evidence>
<accession>A0A6P8GPT4</accession>
<evidence type="ECO:0000256" key="4">
    <source>
        <dbReference type="ARBA" id="ARBA00022692"/>
    </source>
</evidence>
<evidence type="ECO:0000256" key="8">
    <source>
        <dbReference type="ARBA" id="ARBA00023136"/>
    </source>
</evidence>
<dbReference type="GO" id="GO:0001733">
    <property type="term" value="F:galactosylceramide sulfotransferase activity"/>
    <property type="evidence" value="ECO:0007669"/>
    <property type="project" value="InterPro"/>
</dbReference>
<proteinExistence type="inferred from homology"/>
<evidence type="ECO:0000313" key="11">
    <source>
        <dbReference type="Proteomes" id="UP000515152"/>
    </source>
</evidence>
<keyword evidence="3" id="KW-0808">Transferase</keyword>
<dbReference type="GO" id="GO:0000139">
    <property type="term" value="C:Golgi membrane"/>
    <property type="evidence" value="ECO:0007669"/>
    <property type="project" value="UniProtKB-SubCell"/>
</dbReference>
<evidence type="ECO:0000313" key="12">
    <source>
        <dbReference type="RefSeq" id="XP_031441214.1"/>
    </source>
</evidence>
<evidence type="ECO:0000256" key="5">
    <source>
        <dbReference type="ARBA" id="ARBA00022968"/>
    </source>
</evidence>
<dbReference type="SUPFAM" id="SSF52540">
    <property type="entry name" value="P-loop containing nucleoside triphosphate hydrolases"/>
    <property type="match status" value="1"/>
</dbReference>
<dbReference type="GO" id="GO:0009247">
    <property type="term" value="P:glycolipid biosynthetic process"/>
    <property type="evidence" value="ECO:0007669"/>
    <property type="project" value="InterPro"/>
</dbReference>
<dbReference type="Gene3D" id="3.40.50.300">
    <property type="entry name" value="P-loop containing nucleotide triphosphate hydrolases"/>
    <property type="match status" value="1"/>
</dbReference>
<dbReference type="GeneID" id="105902942"/>
<feature type="region of interest" description="Disordered" evidence="10">
    <location>
        <begin position="376"/>
        <end position="400"/>
    </location>
</feature>
<dbReference type="KEGG" id="char:105902942"/>
<name>A0A6P8GPT4_CLUHA</name>
<comment type="subcellular location">
    <subcellularLocation>
        <location evidence="1">Golgi apparatus membrane</location>
        <topology evidence="1">Single-pass type II membrane protein</topology>
    </subcellularLocation>
</comment>
<dbReference type="RefSeq" id="XP_031441214.1">
    <property type="nucleotide sequence ID" value="XM_031585354.1"/>
</dbReference>
<comment type="similarity">
    <text evidence="2">Belongs to the galactose-3-O-sulfotransferase family.</text>
</comment>
<keyword evidence="9" id="KW-0325">Glycoprotein</keyword>
<sequence length="439" mass="49193">MSQKKIFLVLVAISTVSLLLHLGGRLSWTMEAFTQGCSSLPLVPWRLSSSAAGISVAMGTGKPKHTSVAFLKTHKTASSTVQNILFRFAEQHNLTVALPVPACGHQFCYPHPFSSHFVHPHTTPPDVLTSHTRLNVGEMRRLMPNGTLYVTILREPAAMFESLFSYYNQHCLSFRRVANGSLDEFLRQPQLYYRAEEKDSMYARNTVTFDLGGDKDRTPGDAEYARSFAARTEDVFSLVMIAEHFDESLVLLRRLLHWEPEDVLYLKLNMRTEESRLRLQGALPAQIRAWNWLDAALYDHFNASLWRQLERLGLACVEREVRLMRKARDWLVRECFGEATPLLRSAAQIRNKDLRPWQPSSKVAIVGYDLPVNGSGPTWGGSGGQGGGTGGGAGGRGGGGGLTKDTCMKMVMPEVQYSRLLLRSQMIRYRQAHPHPSPH</sequence>
<evidence type="ECO:0000256" key="2">
    <source>
        <dbReference type="ARBA" id="ARBA00008124"/>
    </source>
</evidence>
<keyword evidence="7" id="KW-0333">Golgi apparatus</keyword>
<feature type="compositionally biased region" description="Gly residues" evidence="10">
    <location>
        <begin position="377"/>
        <end position="400"/>
    </location>
</feature>
<dbReference type="Pfam" id="PF06990">
    <property type="entry name" value="Gal-3-0_sulfotr"/>
    <property type="match status" value="1"/>
</dbReference>
<dbReference type="CTD" id="89792"/>
<dbReference type="PANTHER" id="PTHR14647:SF83">
    <property type="entry name" value="GALACTOSE-3-O-SULFOTRANSFERASE 3"/>
    <property type="match status" value="1"/>
</dbReference>
<dbReference type="OrthoDB" id="514299at2759"/>
<evidence type="ECO:0000256" key="7">
    <source>
        <dbReference type="ARBA" id="ARBA00023034"/>
    </source>
</evidence>
<dbReference type="PANTHER" id="PTHR14647">
    <property type="entry name" value="GALACTOSE-3-O-SULFOTRANSFERASE"/>
    <property type="match status" value="1"/>
</dbReference>
<dbReference type="InterPro" id="IPR009729">
    <property type="entry name" value="Gal-3-0_sulfotransfrase"/>
</dbReference>
<keyword evidence="8" id="KW-0472">Membrane</keyword>
<protein>
    <submittedName>
        <fullName evidence="12">Galactose-3-O-sulfotransferase 3</fullName>
    </submittedName>
</protein>
<keyword evidence="4" id="KW-0812">Transmembrane</keyword>